<dbReference type="KEGG" id="vg:18563780"/>
<feature type="coiled-coil region" evidence="1">
    <location>
        <begin position="35"/>
        <end position="263"/>
    </location>
</feature>
<gene>
    <name evidence="3" type="primary">569</name>
    <name evidence="3" type="ORF">G_569</name>
</gene>
<protein>
    <submittedName>
        <fullName evidence="3">Gp569</fullName>
    </submittedName>
</protein>
<keyword evidence="1" id="KW-0175">Coiled coil</keyword>
<evidence type="ECO:0000313" key="3">
    <source>
        <dbReference type="EMBL" id="AEO93815.1"/>
    </source>
</evidence>
<evidence type="ECO:0000313" key="4">
    <source>
        <dbReference type="Proteomes" id="UP000009273"/>
    </source>
</evidence>
<accession>G3MAU9</accession>
<dbReference type="RefSeq" id="YP_009015861.1">
    <property type="nucleotide sequence ID" value="NC_023719.1"/>
</dbReference>
<dbReference type="Proteomes" id="UP000009273">
    <property type="component" value="Segment"/>
</dbReference>
<keyword evidence="4" id="KW-1185">Reference proteome</keyword>
<sequence>MGLFTSGLVTKVLVTSGLTAGIIISTAAFNGDAALEGMKHKADEASQKIQELVSKTQGWQSYAVGLQDNFTSTVNNANSQIGALKNKNSELQATIKGLDKKLKAANARIATLEVEKAKLIADREALRIALSIKTAQYNAEVEAHKNTKSTLQAEIESLKQQISDLSSQISSLEATITDLSNAKSELESQITALNTQKAELEDKLLVLEDQNKQLNDLNEQANGEIERLEGELNEANTTGQNEINRLEAEVNKANSAVEGAANYVNGVDISGSGAKDVSEVSDYTPPALDTAPPVNSLTGAEGADEAPAASEALTD</sequence>
<reference evidence="3 4" key="1">
    <citation type="submission" date="2011-09" db="EMBL/GenBank/DDBJ databases">
        <authorList>
            <person name="Pope W.H."/>
            <person name="Pedulla M.L."/>
            <person name="Ford M.E."/>
            <person name="Peebles C.L."/>
            <person name="Hatfull G.H."/>
            <person name="Hendrix R.W."/>
        </authorList>
    </citation>
    <scope>NUCLEOTIDE SEQUENCE [LARGE SCALE GENOMIC DNA]</scope>
    <source>
        <strain evidence="3">G</strain>
    </source>
</reference>
<feature type="region of interest" description="Disordered" evidence="2">
    <location>
        <begin position="272"/>
        <end position="315"/>
    </location>
</feature>
<evidence type="ECO:0000256" key="1">
    <source>
        <dbReference type="SAM" id="Coils"/>
    </source>
</evidence>
<evidence type="ECO:0000256" key="2">
    <source>
        <dbReference type="SAM" id="MobiDB-lite"/>
    </source>
</evidence>
<dbReference type="Gene3D" id="1.10.287.1490">
    <property type="match status" value="1"/>
</dbReference>
<proteinExistence type="predicted"/>
<dbReference type="GeneID" id="18563780"/>
<name>G3MAU9_9CAUD</name>
<dbReference type="SUPFAM" id="SSF90257">
    <property type="entry name" value="Myosin rod fragments"/>
    <property type="match status" value="1"/>
</dbReference>
<dbReference type="EMBL" id="JN638751">
    <property type="protein sequence ID" value="AEO93815.1"/>
    <property type="molecule type" value="Genomic_DNA"/>
</dbReference>
<dbReference type="PANTHER" id="PTHR18937">
    <property type="entry name" value="STRUCTURAL MAINTENANCE OF CHROMOSOMES SMC FAMILY MEMBER"/>
    <property type="match status" value="1"/>
</dbReference>
<organism evidence="3 4">
    <name type="scientific">Bacillus phage G</name>
    <dbReference type="NCBI Taxonomy" id="2884420"/>
    <lineage>
        <taxon>Viruses</taxon>
        <taxon>Duplodnaviria</taxon>
        <taxon>Heunggongvirae</taxon>
        <taxon>Uroviricota</taxon>
        <taxon>Caudoviricetes</taxon>
        <taxon>Donellivirus</taxon>
        <taxon>Donellivirus gee</taxon>
    </lineage>
</organism>